<evidence type="ECO:0000256" key="20">
    <source>
        <dbReference type="HAMAP-Rule" id="MF_00037"/>
    </source>
</evidence>
<dbReference type="SUPFAM" id="SSF56194">
    <property type="entry name" value="Uridine diphospho-N-Acetylenolpyruvylglucosamine reductase, MurB, C-terminal domain"/>
    <property type="match status" value="1"/>
</dbReference>
<dbReference type="GO" id="GO:0051301">
    <property type="term" value="P:cell division"/>
    <property type="evidence" value="ECO:0007669"/>
    <property type="project" value="UniProtKB-KW"/>
</dbReference>
<evidence type="ECO:0000256" key="9">
    <source>
        <dbReference type="ARBA" id="ARBA00022618"/>
    </source>
</evidence>
<dbReference type="NCBIfam" id="TIGR00179">
    <property type="entry name" value="murB"/>
    <property type="match status" value="1"/>
</dbReference>
<dbReference type="Gene3D" id="3.30.43.10">
    <property type="entry name" value="Uridine Diphospho-n-acetylenolpyruvylglucosamine Reductase, domain 2"/>
    <property type="match status" value="1"/>
</dbReference>
<keyword evidence="8 20" id="KW-0963">Cytoplasm</keyword>
<keyword evidence="23" id="KW-1185">Reference proteome</keyword>
<evidence type="ECO:0000256" key="13">
    <source>
        <dbReference type="ARBA" id="ARBA00022960"/>
    </source>
</evidence>
<dbReference type="OrthoDB" id="9804753at2"/>
<dbReference type="UniPathway" id="UPA00219"/>
<evidence type="ECO:0000256" key="12">
    <source>
        <dbReference type="ARBA" id="ARBA00022857"/>
    </source>
</evidence>
<organism evidence="22 23">
    <name type="scientific">Idiomarina fontislapidosi</name>
    <dbReference type="NCBI Taxonomy" id="263723"/>
    <lineage>
        <taxon>Bacteria</taxon>
        <taxon>Pseudomonadati</taxon>
        <taxon>Pseudomonadota</taxon>
        <taxon>Gammaproteobacteria</taxon>
        <taxon>Alteromonadales</taxon>
        <taxon>Idiomarinaceae</taxon>
        <taxon>Idiomarina</taxon>
    </lineage>
</organism>
<dbReference type="HAMAP" id="MF_00037">
    <property type="entry name" value="MurB"/>
    <property type="match status" value="1"/>
</dbReference>
<comment type="function">
    <text evidence="2 20">Cell wall formation.</text>
</comment>
<evidence type="ECO:0000256" key="19">
    <source>
        <dbReference type="ARBA" id="ARBA00048914"/>
    </source>
</evidence>
<comment type="caution">
    <text evidence="22">The sequence shown here is derived from an EMBL/GenBank/DDBJ whole genome shotgun (WGS) entry which is preliminary data.</text>
</comment>
<dbReference type="GO" id="GO:0005829">
    <property type="term" value="C:cytosol"/>
    <property type="evidence" value="ECO:0007669"/>
    <property type="project" value="TreeGrafter"/>
</dbReference>
<evidence type="ECO:0000256" key="10">
    <source>
        <dbReference type="ARBA" id="ARBA00022630"/>
    </source>
</evidence>
<protein>
    <recommendedName>
        <fullName evidence="7 20">UDP-N-acetylenolpyruvoylglucosamine reductase</fullName>
        <ecNumber evidence="6 20">1.3.1.98</ecNumber>
    </recommendedName>
    <alternativeName>
        <fullName evidence="18 20">UDP-N-acetylmuramate dehydrogenase</fullName>
    </alternativeName>
</protein>
<evidence type="ECO:0000256" key="5">
    <source>
        <dbReference type="ARBA" id="ARBA00010485"/>
    </source>
</evidence>
<dbReference type="GO" id="GO:0009252">
    <property type="term" value="P:peptidoglycan biosynthetic process"/>
    <property type="evidence" value="ECO:0007669"/>
    <property type="project" value="UniProtKB-UniRule"/>
</dbReference>
<evidence type="ECO:0000256" key="14">
    <source>
        <dbReference type="ARBA" id="ARBA00022984"/>
    </source>
</evidence>
<keyword evidence="12 20" id="KW-0521">NADP</keyword>
<dbReference type="Pfam" id="PF02873">
    <property type="entry name" value="MurB_C"/>
    <property type="match status" value="1"/>
</dbReference>
<dbReference type="EC" id="1.3.1.98" evidence="6 20"/>
<dbReference type="InterPro" id="IPR006094">
    <property type="entry name" value="Oxid_FAD_bind_N"/>
</dbReference>
<comment type="cofactor">
    <cofactor evidence="1 20">
        <name>FAD</name>
        <dbReference type="ChEBI" id="CHEBI:57692"/>
    </cofactor>
</comment>
<dbReference type="AlphaFoldDB" id="A0A432XUP6"/>
<feature type="active site" description="Proton donor" evidence="20">
    <location>
        <position position="226"/>
    </location>
</feature>
<dbReference type="NCBIfam" id="NF000755">
    <property type="entry name" value="PRK00046.1"/>
    <property type="match status" value="1"/>
</dbReference>
<dbReference type="Gene3D" id="3.90.78.10">
    <property type="entry name" value="UDP-N-acetylenolpyruvoylglucosamine reductase, C-terminal domain"/>
    <property type="match status" value="1"/>
</dbReference>
<evidence type="ECO:0000256" key="11">
    <source>
        <dbReference type="ARBA" id="ARBA00022827"/>
    </source>
</evidence>
<gene>
    <name evidence="20" type="primary">murB</name>
    <name evidence="22" type="ORF">CWE25_08985</name>
</gene>
<dbReference type="InterPro" id="IPR036318">
    <property type="entry name" value="FAD-bd_PCMH-like_sf"/>
</dbReference>
<evidence type="ECO:0000313" key="23">
    <source>
        <dbReference type="Proteomes" id="UP000287330"/>
    </source>
</evidence>
<accession>A0A432XUP6</accession>
<keyword evidence="13 20" id="KW-0133">Cell shape</keyword>
<dbReference type="InterPro" id="IPR003170">
    <property type="entry name" value="MurB"/>
</dbReference>
<dbReference type="GO" id="GO:0071949">
    <property type="term" value="F:FAD binding"/>
    <property type="evidence" value="ECO:0007669"/>
    <property type="project" value="InterPro"/>
</dbReference>
<keyword evidence="11 20" id="KW-0274">FAD</keyword>
<feature type="active site" evidence="20">
    <location>
        <position position="321"/>
    </location>
</feature>
<dbReference type="InterPro" id="IPR016167">
    <property type="entry name" value="FAD-bd_PCMH_sub1"/>
</dbReference>
<evidence type="ECO:0000256" key="15">
    <source>
        <dbReference type="ARBA" id="ARBA00023002"/>
    </source>
</evidence>
<dbReference type="SUPFAM" id="SSF56176">
    <property type="entry name" value="FAD-binding/transporter-associated domain-like"/>
    <property type="match status" value="1"/>
</dbReference>
<evidence type="ECO:0000256" key="6">
    <source>
        <dbReference type="ARBA" id="ARBA00012518"/>
    </source>
</evidence>
<evidence type="ECO:0000256" key="3">
    <source>
        <dbReference type="ARBA" id="ARBA00004496"/>
    </source>
</evidence>
<keyword evidence="17 20" id="KW-0961">Cell wall biogenesis/degradation</keyword>
<evidence type="ECO:0000256" key="16">
    <source>
        <dbReference type="ARBA" id="ARBA00023306"/>
    </source>
</evidence>
<proteinExistence type="inferred from homology"/>
<dbReference type="InterPro" id="IPR016169">
    <property type="entry name" value="FAD-bd_PCMH_sub2"/>
</dbReference>
<dbReference type="Proteomes" id="UP000287330">
    <property type="component" value="Unassembled WGS sequence"/>
</dbReference>
<evidence type="ECO:0000259" key="21">
    <source>
        <dbReference type="PROSITE" id="PS51387"/>
    </source>
</evidence>
<keyword evidence="15 20" id="KW-0560">Oxidoreductase</keyword>
<sequence>MLFVWPLANYHSFKISRSASELYEVRTIDDARKVSGFDKFLILGDGTNTIFIDDYDGVIVKSCISGVDCQAQDEGWYIRVGAQENWHRFVTWTLNENIRGLENLVLIPGSVGAAPVQNIGAYGVEVSQYIKTVEAVHLATGQQHTLTNHQCDFSYRDSIFKRQPGAWLITHVNFFIPKSWQPNLSYPALAELNTETSVTAQSIADKVIAIRSSKLPDPARLPNAGSFFKNPLVSVEHYQQLIGSFPDLIAFKQNTGYKLAAGWLIEHLGLKGACCGDCCVHDKQALVLVNQGHATGGDVLALCRLIQQRVEHAFGVMLEPEVRMVGHGGLIHDVSHYPG</sequence>
<dbReference type="InterPro" id="IPR016166">
    <property type="entry name" value="FAD-bd_PCMH"/>
</dbReference>
<dbReference type="PANTHER" id="PTHR21071">
    <property type="entry name" value="UDP-N-ACETYLENOLPYRUVOYLGLUCOSAMINE REDUCTASE"/>
    <property type="match status" value="1"/>
</dbReference>
<keyword evidence="10 20" id="KW-0285">Flavoprotein</keyword>
<comment type="pathway">
    <text evidence="4 20">Cell wall biogenesis; peptidoglycan biosynthesis.</text>
</comment>
<dbReference type="GO" id="GO:0008360">
    <property type="term" value="P:regulation of cell shape"/>
    <property type="evidence" value="ECO:0007669"/>
    <property type="project" value="UniProtKB-KW"/>
</dbReference>
<dbReference type="GO" id="GO:0008762">
    <property type="term" value="F:UDP-N-acetylmuramate dehydrogenase activity"/>
    <property type="evidence" value="ECO:0007669"/>
    <property type="project" value="UniProtKB-UniRule"/>
</dbReference>
<evidence type="ECO:0000256" key="17">
    <source>
        <dbReference type="ARBA" id="ARBA00023316"/>
    </source>
</evidence>
<dbReference type="Pfam" id="PF01565">
    <property type="entry name" value="FAD_binding_4"/>
    <property type="match status" value="1"/>
</dbReference>
<evidence type="ECO:0000256" key="1">
    <source>
        <dbReference type="ARBA" id="ARBA00001974"/>
    </source>
</evidence>
<keyword evidence="14 20" id="KW-0573">Peptidoglycan synthesis</keyword>
<reference evidence="23" key="1">
    <citation type="journal article" date="2018" name="Front. Microbiol.">
        <title>Genome-Based Analysis Reveals the Taxonomy and Diversity of the Family Idiomarinaceae.</title>
        <authorList>
            <person name="Liu Y."/>
            <person name="Lai Q."/>
            <person name="Shao Z."/>
        </authorList>
    </citation>
    <scope>NUCLEOTIDE SEQUENCE [LARGE SCALE GENOMIC DNA]</scope>
    <source>
        <strain evidence="23">F23</strain>
    </source>
</reference>
<dbReference type="PROSITE" id="PS51387">
    <property type="entry name" value="FAD_PCMH"/>
    <property type="match status" value="1"/>
</dbReference>
<evidence type="ECO:0000256" key="18">
    <source>
        <dbReference type="ARBA" id="ARBA00031026"/>
    </source>
</evidence>
<evidence type="ECO:0000256" key="4">
    <source>
        <dbReference type="ARBA" id="ARBA00004752"/>
    </source>
</evidence>
<comment type="subcellular location">
    <subcellularLocation>
        <location evidence="3 20">Cytoplasm</location>
    </subcellularLocation>
</comment>
<evidence type="ECO:0000256" key="2">
    <source>
        <dbReference type="ARBA" id="ARBA00003921"/>
    </source>
</evidence>
<dbReference type="PANTHER" id="PTHR21071:SF4">
    <property type="entry name" value="UDP-N-ACETYLENOLPYRUVOYLGLUCOSAMINE REDUCTASE"/>
    <property type="match status" value="1"/>
</dbReference>
<keyword evidence="9 20" id="KW-0132">Cell division</keyword>
<dbReference type="InterPro" id="IPR011601">
    <property type="entry name" value="MurB_C"/>
</dbReference>
<evidence type="ECO:0000256" key="7">
    <source>
        <dbReference type="ARBA" id="ARBA00015188"/>
    </source>
</evidence>
<feature type="active site" evidence="20">
    <location>
        <position position="156"/>
    </location>
</feature>
<feature type="domain" description="FAD-binding PCMH-type" evidence="21">
    <location>
        <begin position="15"/>
        <end position="179"/>
    </location>
</feature>
<dbReference type="EMBL" id="PIPV01000007">
    <property type="protein sequence ID" value="RUO52455.1"/>
    <property type="molecule type" value="Genomic_DNA"/>
</dbReference>
<keyword evidence="16 20" id="KW-0131">Cell cycle</keyword>
<evidence type="ECO:0000256" key="8">
    <source>
        <dbReference type="ARBA" id="ARBA00022490"/>
    </source>
</evidence>
<comment type="catalytic activity">
    <reaction evidence="19 20">
        <text>UDP-N-acetyl-alpha-D-muramate + NADP(+) = UDP-N-acetyl-3-O-(1-carboxyvinyl)-alpha-D-glucosamine + NADPH + H(+)</text>
        <dbReference type="Rhea" id="RHEA:12248"/>
        <dbReference type="ChEBI" id="CHEBI:15378"/>
        <dbReference type="ChEBI" id="CHEBI:57783"/>
        <dbReference type="ChEBI" id="CHEBI:58349"/>
        <dbReference type="ChEBI" id="CHEBI:68483"/>
        <dbReference type="ChEBI" id="CHEBI:70757"/>
        <dbReference type="EC" id="1.3.1.98"/>
    </reaction>
</comment>
<comment type="similarity">
    <text evidence="5 20">Belongs to the MurB family.</text>
</comment>
<dbReference type="GO" id="GO:0071555">
    <property type="term" value="P:cell wall organization"/>
    <property type="evidence" value="ECO:0007669"/>
    <property type="project" value="UniProtKB-KW"/>
</dbReference>
<name>A0A432XUP6_9GAMM</name>
<evidence type="ECO:0000313" key="22">
    <source>
        <dbReference type="EMBL" id="RUO52455.1"/>
    </source>
</evidence>
<dbReference type="InterPro" id="IPR036635">
    <property type="entry name" value="MurB_C_sf"/>
</dbReference>
<dbReference type="Gene3D" id="3.30.465.10">
    <property type="match status" value="1"/>
</dbReference>